<evidence type="ECO:0000256" key="12">
    <source>
        <dbReference type="SAM" id="SignalP"/>
    </source>
</evidence>
<dbReference type="CDD" id="cd21175">
    <property type="entry name" value="LPMO_AA9"/>
    <property type="match status" value="1"/>
</dbReference>
<evidence type="ECO:0000256" key="1">
    <source>
        <dbReference type="ARBA" id="ARBA00001973"/>
    </source>
</evidence>
<dbReference type="OrthoDB" id="5558646at2759"/>
<sequence>MKPQTLLALLGSASVAQAHLVAFAAWVNGVDQGTANNAPSYVRVHPGNNPIQDVTSPNMKCNLNGDAPAAKTVKAMPGDKITIEWHHESRAPTDDIIADSHKGPIQVYLAPTASNGNGNVWVKVASETLNNGVWAVDNLIKNKGKHEFVMPKDLAPGKYLVRPEIIALHGASVVGQAQFYMECLQFEVGGQGTTPLPAGVPFPGAYKATDPGVKYDLYTKPKPSRAADYTAPGPAVWEGASA</sequence>
<dbReference type="Pfam" id="PF03443">
    <property type="entry name" value="AA9"/>
    <property type="match status" value="1"/>
</dbReference>
<dbReference type="GO" id="GO:0008810">
    <property type="term" value="F:cellulase activity"/>
    <property type="evidence" value="ECO:0007669"/>
    <property type="project" value="UniProtKB-UniRule"/>
</dbReference>
<gene>
    <name evidence="14" type="ORF">K402DRAFT_423706</name>
</gene>
<evidence type="ECO:0000256" key="8">
    <source>
        <dbReference type="ARBA" id="ARBA00023326"/>
    </source>
</evidence>
<comment type="catalytic activity">
    <reaction evidence="10 11">
        <text>[(1-&gt;4)-beta-D-glucosyl]n+m + reduced acceptor + O2 = 4-dehydro-beta-D-glucosyl-[(1-&gt;4)-beta-D-glucosyl]n-1 + [(1-&gt;4)-beta-D-glucosyl]m + acceptor + H2O.</text>
        <dbReference type="EC" id="1.14.99.56"/>
    </reaction>
</comment>
<reference evidence="14" key="1">
    <citation type="journal article" date="2020" name="Stud. Mycol.">
        <title>101 Dothideomycetes genomes: a test case for predicting lifestyles and emergence of pathogens.</title>
        <authorList>
            <person name="Haridas S."/>
            <person name="Albert R."/>
            <person name="Binder M."/>
            <person name="Bloem J."/>
            <person name="Labutti K."/>
            <person name="Salamov A."/>
            <person name="Andreopoulos B."/>
            <person name="Baker S."/>
            <person name="Barry K."/>
            <person name="Bills G."/>
            <person name="Bluhm B."/>
            <person name="Cannon C."/>
            <person name="Castanera R."/>
            <person name="Culley D."/>
            <person name="Daum C."/>
            <person name="Ezra D."/>
            <person name="Gonzalez J."/>
            <person name="Henrissat B."/>
            <person name="Kuo A."/>
            <person name="Liang C."/>
            <person name="Lipzen A."/>
            <person name="Lutzoni F."/>
            <person name="Magnuson J."/>
            <person name="Mondo S."/>
            <person name="Nolan M."/>
            <person name="Ohm R."/>
            <person name="Pangilinan J."/>
            <person name="Park H.-J."/>
            <person name="Ramirez L."/>
            <person name="Alfaro M."/>
            <person name="Sun H."/>
            <person name="Tritt A."/>
            <person name="Yoshinaga Y."/>
            <person name="Zwiers L.-H."/>
            <person name="Turgeon B."/>
            <person name="Goodwin S."/>
            <person name="Spatafora J."/>
            <person name="Crous P."/>
            <person name="Grigoriev I."/>
        </authorList>
    </citation>
    <scope>NUCLEOTIDE SEQUENCE</scope>
    <source>
        <strain evidence="14">CBS 113979</strain>
    </source>
</reference>
<feature type="signal peptide" evidence="12">
    <location>
        <begin position="1"/>
        <end position="18"/>
    </location>
</feature>
<dbReference type="GO" id="GO:0030248">
    <property type="term" value="F:cellulose binding"/>
    <property type="evidence" value="ECO:0007669"/>
    <property type="project" value="UniProtKB-UniRule"/>
</dbReference>
<protein>
    <recommendedName>
        <fullName evidence="11">AA9 family lytic polysaccharide monooxygenase</fullName>
        <ecNumber evidence="11">1.14.99.56</ecNumber>
    </recommendedName>
    <alternativeName>
        <fullName evidence="11">Endo-beta-1,4-glucanase</fullName>
    </alternativeName>
    <alternativeName>
        <fullName evidence="11">Glycosyl hydrolase 61 family protein</fullName>
    </alternativeName>
</protein>
<evidence type="ECO:0000313" key="15">
    <source>
        <dbReference type="Proteomes" id="UP000800041"/>
    </source>
</evidence>
<dbReference type="Proteomes" id="UP000800041">
    <property type="component" value="Unassembled WGS sequence"/>
</dbReference>
<dbReference type="AlphaFoldDB" id="A0A6G1GRM9"/>
<keyword evidence="3 11" id="KW-0964">Secreted</keyword>
<feature type="domain" description="Auxiliary Activity family 9 catalytic" evidence="13">
    <location>
        <begin position="19"/>
        <end position="222"/>
    </location>
</feature>
<dbReference type="PANTHER" id="PTHR33353">
    <property type="entry name" value="PUTATIVE (AFU_ORTHOLOGUE AFUA_1G12560)-RELATED"/>
    <property type="match status" value="1"/>
</dbReference>
<evidence type="ECO:0000259" key="13">
    <source>
        <dbReference type="Pfam" id="PF03443"/>
    </source>
</evidence>
<keyword evidence="14" id="KW-0560">Oxidoreductase</keyword>
<keyword evidence="6 11" id="KW-1015">Disulfide bond</keyword>
<keyword evidence="15" id="KW-1185">Reference proteome</keyword>
<evidence type="ECO:0000256" key="10">
    <source>
        <dbReference type="ARBA" id="ARBA00045077"/>
    </source>
</evidence>
<name>A0A6G1GRM9_9PEZI</name>
<comment type="domain">
    <text evidence="11">Has a modular structure: an endo-beta-1,4-glucanase catalytic module at the N-terminus, a linker rich in serines and threonines, and a C-terminal carbohydrate-binding module (CBM).</text>
</comment>
<keyword evidence="12" id="KW-0732">Signal</keyword>
<dbReference type="GO" id="GO:0004497">
    <property type="term" value="F:monooxygenase activity"/>
    <property type="evidence" value="ECO:0007669"/>
    <property type="project" value="UniProtKB-KW"/>
</dbReference>
<comment type="function">
    <text evidence="11">Lytic polysaccharide monooxygenase (LMPO) that depolymerizes crystalline and amorphous polysaccharides via the oxidation of scissile alpha- or beta-(1-4)-glycosidic bonds, yielding C1 and/or C4 oxidation products. Catalysis by LPMOs requires the reduction of the active-site copper from Cu(II) to Cu(I) by a reducing agent and H(2)O(2) or O(2) as a cosubstrate.</text>
</comment>
<evidence type="ECO:0000256" key="11">
    <source>
        <dbReference type="RuleBase" id="RU368122"/>
    </source>
</evidence>
<dbReference type="Gene3D" id="2.70.50.70">
    <property type="match status" value="1"/>
</dbReference>
<dbReference type="InterPro" id="IPR005103">
    <property type="entry name" value="AA9_LPMO"/>
</dbReference>
<dbReference type="EMBL" id="ML977174">
    <property type="protein sequence ID" value="KAF1983603.1"/>
    <property type="molecule type" value="Genomic_DNA"/>
</dbReference>
<evidence type="ECO:0000256" key="7">
    <source>
        <dbReference type="ARBA" id="ARBA00023277"/>
    </source>
</evidence>
<comment type="cofactor">
    <cofactor evidence="1">
        <name>Cu(2+)</name>
        <dbReference type="ChEBI" id="CHEBI:29036"/>
    </cofactor>
</comment>
<evidence type="ECO:0000256" key="5">
    <source>
        <dbReference type="ARBA" id="ARBA00023008"/>
    </source>
</evidence>
<dbReference type="GO" id="GO:0030245">
    <property type="term" value="P:cellulose catabolic process"/>
    <property type="evidence" value="ECO:0007669"/>
    <property type="project" value="UniProtKB-UniRule"/>
</dbReference>
<dbReference type="InterPro" id="IPR049892">
    <property type="entry name" value="AA9"/>
</dbReference>
<evidence type="ECO:0000313" key="14">
    <source>
        <dbReference type="EMBL" id="KAF1983603.1"/>
    </source>
</evidence>
<organism evidence="14 15">
    <name type="scientific">Aulographum hederae CBS 113979</name>
    <dbReference type="NCBI Taxonomy" id="1176131"/>
    <lineage>
        <taxon>Eukaryota</taxon>
        <taxon>Fungi</taxon>
        <taxon>Dikarya</taxon>
        <taxon>Ascomycota</taxon>
        <taxon>Pezizomycotina</taxon>
        <taxon>Dothideomycetes</taxon>
        <taxon>Pleosporomycetidae</taxon>
        <taxon>Aulographales</taxon>
        <taxon>Aulographaceae</taxon>
    </lineage>
</organism>
<accession>A0A6G1GRM9</accession>
<keyword evidence="5" id="KW-0186">Copper</keyword>
<evidence type="ECO:0000256" key="2">
    <source>
        <dbReference type="ARBA" id="ARBA00004613"/>
    </source>
</evidence>
<comment type="subcellular location">
    <subcellularLocation>
        <location evidence="2 11">Secreted</location>
    </subcellularLocation>
</comment>
<comment type="similarity">
    <text evidence="9">Belongs to the polysaccharide monooxygenase AA9 family.</text>
</comment>
<keyword evidence="7 11" id="KW-0119">Carbohydrate metabolism</keyword>
<proteinExistence type="inferred from homology"/>
<evidence type="ECO:0000256" key="3">
    <source>
        <dbReference type="ARBA" id="ARBA00022525"/>
    </source>
</evidence>
<evidence type="ECO:0000256" key="4">
    <source>
        <dbReference type="ARBA" id="ARBA00023001"/>
    </source>
</evidence>
<keyword evidence="8 11" id="KW-0624">Polysaccharide degradation</keyword>
<dbReference type="GO" id="GO:0005576">
    <property type="term" value="C:extracellular region"/>
    <property type="evidence" value="ECO:0007669"/>
    <property type="project" value="UniProtKB-SubCell"/>
</dbReference>
<dbReference type="EC" id="1.14.99.56" evidence="11"/>
<evidence type="ECO:0000256" key="9">
    <source>
        <dbReference type="ARBA" id="ARBA00044502"/>
    </source>
</evidence>
<evidence type="ECO:0000256" key="6">
    <source>
        <dbReference type="ARBA" id="ARBA00023157"/>
    </source>
</evidence>
<keyword evidence="14" id="KW-0503">Monooxygenase</keyword>
<dbReference type="PANTHER" id="PTHR33353:SF17">
    <property type="entry name" value="ENDO-BETA-1,4-GLUCANASE D"/>
    <property type="match status" value="1"/>
</dbReference>
<keyword evidence="4 11" id="KW-0136">Cellulose degradation</keyword>
<feature type="chain" id="PRO_5026156274" description="AA9 family lytic polysaccharide monooxygenase" evidence="12">
    <location>
        <begin position="19"/>
        <end position="242"/>
    </location>
</feature>